<accession>A0AC35FR03</accession>
<name>A0AC35FR03_9BILA</name>
<proteinExistence type="predicted"/>
<sequence>MSSPLSSPLSSPTSETAPKILRRNNSDKGSCANLQAHHIPLQFISLRRPDAILRYTDLDEEYHKRKRRFGTRRYKKRPSQSTRRKRCLKFLPFSFLFKSCKLCFERSDNNSNNKHQIYNSSITTPNSTATTTTSVVVPAATITPHGGANCECPFF</sequence>
<dbReference type="Proteomes" id="UP000887580">
    <property type="component" value="Unplaced"/>
</dbReference>
<evidence type="ECO:0000313" key="1">
    <source>
        <dbReference type="Proteomes" id="UP000887580"/>
    </source>
</evidence>
<evidence type="ECO:0000313" key="2">
    <source>
        <dbReference type="WBParaSite" id="PS1159_v2.g1991.t1"/>
    </source>
</evidence>
<organism evidence="1 2">
    <name type="scientific">Panagrolaimus sp. PS1159</name>
    <dbReference type="NCBI Taxonomy" id="55785"/>
    <lineage>
        <taxon>Eukaryota</taxon>
        <taxon>Metazoa</taxon>
        <taxon>Ecdysozoa</taxon>
        <taxon>Nematoda</taxon>
        <taxon>Chromadorea</taxon>
        <taxon>Rhabditida</taxon>
        <taxon>Tylenchina</taxon>
        <taxon>Panagrolaimomorpha</taxon>
        <taxon>Panagrolaimoidea</taxon>
        <taxon>Panagrolaimidae</taxon>
        <taxon>Panagrolaimus</taxon>
    </lineage>
</organism>
<dbReference type="WBParaSite" id="PS1159_v2.g1991.t1">
    <property type="protein sequence ID" value="PS1159_v2.g1991.t1"/>
    <property type="gene ID" value="PS1159_v2.g1991"/>
</dbReference>
<protein>
    <submittedName>
        <fullName evidence="2">Uncharacterized protein</fullName>
    </submittedName>
</protein>
<reference evidence="2" key="1">
    <citation type="submission" date="2022-11" db="UniProtKB">
        <authorList>
            <consortium name="WormBaseParasite"/>
        </authorList>
    </citation>
    <scope>IDENTIFICATION</scope>
</reference>